<dbReference type="Gene3D" id="2.80.10.50">
    <property type="match status" value="1"/>
</dbReference>
<evidence type="ECO:0008006" key="3">
    <source>
        <dbReference type="Google" id="ProtNLM"/>
    </source>
</evidence>
<dbReference type="AlphaFoldDB" id="A0AAW0GSA6"/>
<dbReference type="Proteomes" id="UP001385951">
    <property type="component" value="Unassembled WGS sequence"/>
</dbReference>
<dbReference type="InterPro" id="IPR031755">
    <property type="entry name" value="Inhibitor_I66"/>
</dbReference>
<gene>
    <name evidence="1" type="ORF">QCA50_004056</name>
</gene>
<comment type="caution">
    <text evidence="1">The sequence shown here is derived from an EMBL/GenBank/DDBJ whole genome shotgun (WGS) entry which is preliminary data.</text>
</comment>
<dbReference type="Pfam" id="PF16850">
    <property type="entry name" value="Inhibitor_I66"/>
    <property type="match status" value="1"/>
</dbReference>
<dbReference type="GO" id="GO:0004867">
    <property type="term" value="F:serine-type endopeptidase inhibitor activity"/>
    <property type="evidence" value="ECO:0007669"/>
    <property type="project" value="InterPro"/>
</dbReference>
<evidence type="ECO:0000313" key="2">
    <source>
        <dbReference type="Proteomes" id="UP001385951"/>
    </source>
</evidence>
<accession>A0AAW0GSA6</accession>
<dbReference type="EMBL" id="JASBNA010000004">
    <property type="protein sequence ID" value="KAK7692431.1"/>
    <property type="molecule type" value="Genomic_DNA"/>
</dbReference>
<protein>
    <recommendedName>
        <fullName evidence="3">Serine protease inhibitor</fullName>
    </recommendedName>
</protein>
<organism evidence="1 2">
    <name type="scientific">Cerrena zonata</name>
    <dbReference type="NCBI Taxonomy" id="2478898"/>
    <lineage>
        <taxon>Eukaryota</taxon>
        <taxon>Fungi</taxon>
        <taxon>Dikarya</taxon>
        <taxon>Basidiomycota</taxon>
        <taxon>Agaricomycotina</taxon>
        <taxon>Agaricomycetes</taxon>
        <taxon>Polyporales</taxon>
        <taxon>Cerrenaceae</taxon>
        <taxon>Cerrena</taxon>
    </lineage>
</organism>
<keyword evidence="2" id="KW-1185">Reference proteome</keyword>
<proteinExistence type="predicted"/>
<name>A0AAW0GSA6_9APHY</name>
<dbReference type="CDD" id="cd23428">
    <property type="entry name" value="beta-trefoil_Ricin_SPI"/>
    <property type="match status" value="1"/>
</dbReference>
<evidence type="ECO:0000313" key="1">
    <source>
        <dbReference type="EMBL" id="KAK7692431.1"/>
    </source>
</evidence>
<sequence length="151" mass="16654">MSLKSGIYQIQSSDKSQSFIGRNRAEDRSLNPKRVVALAPGILPLAPWVVEQLDNGRYILKAGGRPTADIDHKLWAVLLDEPPATEWIITPVSRVANNAYTIENSNGSGGWVVTEDEEDNQIAVRPLIVGPSEPPFYPPSEVFIFEEAPED</sequence>
<reference evidence="1 2" key="1">
    <citation type="submission" date="2022-09" db="EMBL/GenBank/DDBJ databases">
        <authorList>
            <person name="Palmer J.M."/>
        </authorList>
    </citation>
    <scope>NUCLEOTIDE SEQUENCE [LARGE SCALE GENOMIC DNA]</scope>
    <source>
        <strain evidence="1 2">DSM 7382</strain>
    </source>
</reference>